<dbReference type="EMBL" id="CADCUG010000046">
    <property type="protein sequence ID" value="CAA9327484.1"/>
    <property type="molecule type" value="Genomic_DNA"/>
</dbReference>
<dbReference type="Gene3D" id="3.90.1720.10">
    <property type="entry name" value="endopeptidase domain like (from Nostoc punctiforme)"/>
    <property type="match status" value="1"/>
</dbReference>
<keyword evidence="3" id="KW-0378">Hydrolase</keyword>
<dbReference type="InterPro" id="IPR000064">
    <property type="entry name" value="NLP_P60_dom"/>
</dbReference>
<sequence length="158" mass="17544">MSATLRWQRLVALPFTLLLALALVLLSTSAADAASHRDKLRHAARVAVNQIGDPYSYGASGPNAFDCSGLTSFAYHRSNLNLPRTSDSQGNYTRRIKKSNLRRGDLVFFTSGGNVYHVGMFLKRKHGERIIVHSSRPGTPVQRSPIWTSSWYAGTVRR</sequence>
<dbReference type="Pfam" id="PF00877">
    <property type="entry name" value="NLPC_P60"/>
    <property type="match status" value="1"/>
</dbReference>
<proteinExistence type="inferred from homology"/>
<evidence type="ECO:0000256" key="4">
    <source>
        <dbReference type="ARBA" id="ARBA00022807"/>
    </source>
</evidence>
<keyword evidence="2" id="KW-0645">Protease</keyword>
<evidence type="ECO:0000313" key="7">
    <source>
        <dbReference type="EMBL" id="CAA9327484.1"/>
    </source>
</evidence>
<comment type="similarity">
    <text evidence="1">Belongs to the peptidase C40 family.</text>
</comment>
<dbReference type="InterPro" id="IPR038765">
    <property type="entry name" value="Papain-like_cys_pep_sf"/>
</dbReference>
<gene>
    <name evidence="7" type="ORF">AVDCRST_MAG29-831</name>
</gene>
<dbReference type="GO" id="GO:0008234">
    <property type="term" value="F:cysteine-type peptidase activity"/>
    <property type="evidence" value="ECO:0007669"/>
    <property type="project" value="UniProtKB-KW"/>
</dbReference>
<dbReference type="GO" id="GO:0006508">
    <property type="term" value="P:proteolysis"/>
    <property type="evidence" value="ECO:0007669"/>
    <property type="project" value="UniProtKB-KW"/>
</dbReference>
<dbReference type="PROSITE" id="PS51935">
    <property type="entry name" value="NLPC_P60"/>
    <property type="match status" value="1"/>
</dbReference>
<name>A0A6J4LCZ1_9ACTN</name>
<feature type="chain" id="PRO_5026696964" description="NlpC/P60 domain-containing protein" evidence="5">
    <location>
        <begin position="34"/>
        <end position="158"/>
    </location>
</feature>
<keyword evidence="5" id="KW-0732">Signal</keyword>
<evidence type="ECO:0000256" key="3">
    <source>
        <dbReference type="ARBA" id="ARBA00022801"/>
    </source>
</evidence>
<feature type="domain" description="NlpC/P60" evidence="6">
    <location>
        <begin position="37"/>
        <end position="158"/>
    </location>
</feature>
<dbReference type="PANTHER" id="PTHR47359">
    <property type="entry name" value="PEPTIDOGLYCAN DL-ENDOPEPTIDASE CWLO"/>
    <property type="match status" value="1"/>
</dbReference>
<dbReference type="SUPFAM" id="SSF54001">
    <property type="entry name" value="Cysteine proteinases"/>
    <property type="match status" value="1"/>
</dbReference>
<protein>
    <recommendedName>
        <fullName evidence="6">NlpC/P60 domain-containing protein</fullName>
    </recommendedName>
</protein>
<evidence type="ECO:0000256" key="5">
    <source>
        <dbReference type="SAM" id="SignalP"/>
    </source>
</evidence>
<dbReference type="PANTHER" id="PTHR47359:SF3">
    <property type="entry name" value="NLP_P60 DOMAIN-CONTAINING PROTEIN-RELATED"/>
    <property type="match status" value="1"/>
</dbReference>
<feature type="signal peptide" evidence="5">
    <location>
        <begin position="1"/>
        <end position="33"/>
    </location>
</feature>
<reference evidence="7" key="1">
    <citation type="submission" date="2020-02" db="EMBL/GenBank/DDBJ databases">
        <authorList>
            <person name="Meier V. D."/>
        </authorList>
    </citation>
    <scope>NUCLEOTIDE SEQUENCE</scope>
    <source>
        <strain evidence="7">AVDCRST_MAG29</strain>
    </source>
</reference>
<evidence type="ECO:0000259" key="6">
    <source>
        <dbReference type="PROSITE" id="PS51935"/>
    </source>
</evidence>
<dbReference type="AlphaFoldDB" id="A0A6J4LCZ1"/>
<evidence type="ECO:0000256" key="2">
    <source>
        <dbReference type="ARBA" id="ARBA00022670"/>
    </source>
</evidence>
<evidence type="ECO:0000256" key="1">
    <source>
        <dbReference type="ARBA" id="ARBA00007074"/>
    </source>
</evidence>
<accession>A0A6J4LCZ1</accession>
<dbReference type="InterPro" id="IPR051794">
    <property type="entry name" value="PG_Endopeptidase_C40"/>
</dbReference>
<keyword evidence="4" id="KW-0788">Thiol protease</keyword>
<organism evidence="7">
    <name type="scientific">uncultured Nocardioidaceae bacterium</name>
    <dbReference type="NCBI Taxonomy" id="253824"/>
    <lineage>
        <taxon>Bacteria</taxon>
        <taxon>Bacillati</taxon>
        <taxon>Actinomycetota</taxon>
        <taxon>Actinomycetes</taxon>
        <taxon>Propionibacteriales</taxon>
        <taxon>Nocardioidaceae</taxon>
        <taxon>environmental samples</taxon>
    </lineage>
</organism>